<evidence type="ECO:0000256" key="5">
    <source>
        <dbReference type="ARBA" id="ARBA00023136"/>
    </source>
</evidence>
<evidence type="ECO:0000313" key="7">
    <source>
        <dbReference type="EMBL" id="MFC5712291.1"/>
    </source>
</evidence>
<keyword evidence="4 6" id="KW-1133">Transmembrane helix</keyword>
<comment type="subcellular location">
    <subcellularLocation>
        <location evidence="1">Membrane</location>
        <topology evidence="1">Multi-pass membrane protein</topology>
    </subcellularLocation>
</comment>
<evidence type="ECO:0000256" key="2">
    <source>
        <dbReference type="ARBA" id="ARBA00009773"/>
    </source>
</evidence>
<feature type="transmembrane region" description="Helical" evidence="6">
    <location>
        <begin position="311"/>
        <end position="337"/>
    </location>
</feature>
<feature type="transmembrane region" description="Helical" evidence="6">
    <location>
        <begin position="9"/>
        <end position="27"/>
    </location>
</feature>
<dbReference type="InterPro" id="IPR014227">
    <property type="entry name" value="YtvI-like"/>
</dbReference>
<keyword evidence="3 6" id="KW-0812">Transmembrane</keyword>
<feature type="transmembrane region" description="Helical" evidence="6">
    <location>
        <begin position="159"/>
        <end position="178"/>
    </location>
</feature>
<protein>
    <submittedName>
        <fullName evidence="7">Sporulation integral membrane protein YtvI</fullName>
    </submittedName>
</protein>
<evidence type="ECO:0000313" key="8">
    <source>
        <dbReference type="Proteomes" id="UP001596142"/>
    </source>
</evidence>
<dbReference type="NCBIfam" id="TIGR02872">
    <property type="entry name" value="spore_ytvI"/>
    <property type="match status" value="1"/>
</dbReference>
<feature type="transmembrane region" description="Helical" evidence="6">
    <location>
        <begin position="270"/>
        <end position="291"/>
    </location>
</feature>
<accession>A0ABW0YJJ8</accession>
<evidence type="ECO:0000256" key="3">
    <source>
        <dbReference type="ARBA" id="ARBA00022692"/>
    </source>
</evidence>
<dbReference type="Proteomes" id="UP001596142">
    <property type="component" value="Unassembled WGS sequence"/>
</dbReference>
<keyword evidence="5 6" id="KW-0472">Membrane</keyword>
<proteinExistence type="inferred from homology"/>
<evidence type="ECO:0000256" key="1">
    <source>
        <dbReference type="ARBA" id="ARBA00004141"/>
    </source>
</evidence>
<dbReference type="InterPro" id="IPR002549">
    <property type="entry name" value="AI-2E-like"/>
</dbReference>
<feature type="transmembrane region" description="Helical" evidence="6">
    <location>
        <begin position="241"/>
        <end position="263"/>
    </location>
</feature>
<dbReference type="EMBL" id="JBHSOZ010000003">
    <property type="protein sequence ID" value="MFC5712291.1"/>
    <property type="molecule type" value="Genomic_DNA"/>
</dbReference>
<comment type="similarity">
    <text evidence="2">Belongs to the autoinducer-2 exporter (AI-2E) (TC 2.A.86) family.</text>
</comment>
<feature type="transmembrane region" description="Helical" evidence="6">
    <location>
        <begin position="33"/>
        <end position="51"/>
    </location>
</feature>
<sequence>MSALLNKKILLTILTIIIVGVAAYFVLPVSLPIILALLTALALSPVVRFMTDRLRVRRNLAVMLVFTIFVCSIGIGGYILVTQAVTQIVDFVENLPAYINDLNRAWLNFQANLENTYEDLPPEFVYEINSQVTQTLNNLRLEFTDRNIITDLTSIVASIPGYLVTFIVYLIALFLFMLELPRLSKQVYSFMSDKTEEKVKFMTSRLSYVVIGFFKAQFLVSIIIFVVTFIGLLIIAPDVALVMSLIIWLIDFVPIIGSIAILGPWALFHLIAGNIGLGSQLLILAAVLLIIRRTVEPKVMGHHIGLSPLATLISLYIGLMLFGVIGFIVGPLIVIAFTSAREAGLIKLNFKI</sequence>
<dbReference type="PANTHER" id="PTHR21716:SF68">
    <property type="entry name" value="TRANSPORT PROTEIN YTVI-RELATED"/>
    <property type="match status" value="1"/>
</dbReference>
<name>A0ABW0YJJ8_9BACI</name>
<dbReference type="Pfam" id="PF01594">
    <property type="entry name" value="AI-2E_transport"/>
    <property type="match status" value="1"/>
</dbReference>
<reference evidence="8" key="1">
    <citation type="journal article" date="2019" name="Int. J. Syst. Evol. Microbiol.">
        <title>The Global Catalogue of Microorganisms (GCM) 10K type strain sequencing project: providing services to taxonomists for standard genome sequencing and annotation.</title>
        <authorList>
            <consortium name="The Broad Institute Genomics Platform"/>
            <consortium name="The Broad Institute Genome Sequencing Center for Infectious Disease"/>
            <person name="Wu L."/>
            <person name="Ma J."/>
        </authorList>
    </citation>
    <scope>NUCLEOTIDE SEQUENCE [LARGE SCALE GENOMIC DNA]</scope>
    <source>
        <strain evidence="8">CECT 7184</strain>
    </source>
</reference>
<gene>
    <name evidence="7" type="primary">ytvI</name>
    <name evidence="7" type="ORF">ACFPU1_05815</name>
</gene>
<organism evidence="7 8">
    <name type="scientific">Thalassorhabdus alkalitolerans</name>
    <dbReference type="NCBI Taxonomy" id="2282697"/>
    <lineage>
        <taxon>Bacteria</taxon>
        <taxon>Bacillati</taxon>
        <taxon>Bacillota</taxon>
        <taxon>Bacilli</taxon>
        <taxon>Bacillales</taxon>
        <taxon>Bacillaceae</taxon>
        <taxon>Thalassorhabdus</taxon>
    </lineage>
</organism>
<dbReference type="RefSeq" id="WP_385939379.1">
    <property type="nucleotide sequence ID" value="NZ_JBHSOZ010000003.1"/>
</dbReference>
<feature type="transmembrane region" description="Helical" evidence="6">
    <location>
        <begin position="60"/>
        <end position="81"/>
    </location>
</feature>
<comment type="caution">
    <text evidence="7">The sequence shown here is derived from an EMBL/GenBank/DDBJ whole genome shotgun (WGS) entry which is preliminary data.</text>
</comment>
<keyword evidence="8" id="KW-1185">Reference proteome</keyword>
<feature type="transmembrane region" description="Helical" evidence="6">
    <location>
        <begin position="208"/>
        <end position="235"/>
    </location>
</feature>
<evidence type="ECO:0000256" key="6">
    <source>
        <dbReference type="SAM" id="Phobius"/>
    </source>
</evidence>
<dbReference type="PANTHER" id="PTHR21716">
    <property type="entry name" value="TRANSMEMBRANE PROTEIN"/>
    <property type="match status" value="1"/>
</dbReference>
<evidence type="ECO:0000256" key="4">
    <source>
        <dbReference type="ARBA" id="ARBA00022989"/>
    </source>
</evidence>